<dbReference type="GO" id="GO:0000271">
    <property type="term" value="P:polysaccharide biosynthetic process"/>
    <property type="evidence" value="ECO:0007669"/>
    <property type="project" value="TreeGrafter"/>
</dbReference>
<dbReference type="EMBL" id="ACRF02000002">
    <property type="protein sequence ID" value="EEW92412.1"/>
    <property type="molecule type" value="Genomic_DNA"/>
</dbReference>
<dbReference type="InterPro" id="IPR011051">
    <property type="entry name" value="RmlC_Cupin_sf"/>
</dbReference>
<comment type="caution">
    <text evidence="3">The sequence shown here is derived from an EMBL/GenBank/DDBJ whole genome shotgun (WGS) entry which is preliminary data.</text>
</comment>
<dbReference type="InterPro" id="IPR000888">
    <property type="entry name" value="RmlC-like"/>
</dbReference>
<dbReference type="Gene3D" id="3.40.50.720">
    <property type="entry name" value="NAD(P)-binding Rossmann-like Domain"/>
    <property type="match status" value="1"/>
</dbReference>
<dbReference type="SUPFAM" id="SSF51182">
    <property type="entry name" value="RmlC-like cupins"/>
    <property type="match status" value="1"/>
</dbReference>
<sequence>MKIEEQLKPNIEGLLLLSSPLHHDERGYFVENWRKIDLLKYGVPESFFQEKLQNNVSVSKKGTIRGMHCQGWAKLMTVASGTFRMCFIDLRLSSPTYKAVDVIDVVPGMAIFVPAGVSNGAQALTDKGILNYLVTGYYDLSVKHSGIMPLDQTLNLPWDVTGEVIISSKDQQSDSYLSIIQKIESSRKKIAVIGYTGVIGSKVFEQLQSFKQYEVDGFNRDNLSELLQQEYDCVICAAPSSEKFKTNIGLANLEEEIELLVDTIAKVKTKQFVLVSSQSALHSENRYGQVQNDVCQAVLQNHKNHSIYFMDTLYGGNLKKGFIHDLLHQQWNFVTKEQLEKNPALQSYYRPVTEQVAERVQEVPLELFEQLPPVSSLYEDKDIYQVTAIEDLVKTIIQELFDAKGMVLQIKDTVLYTGQQIKALSQKADNSKIGQYFRKNKEKSGESLL</sequence>
<evidence type="ECO:0000313" key="4">
    <source>
        <dbReference type="Proteomes" id="UP000002939"/>
    </source>
</evidence>
<gene>
    <name evidence="3" type="ORF">HMPREF0446_01482</name>
</gene>
<protein>
    <submittedName>
        <fullName evidence="3">dTDP-4-dehydrorhamnose 3,5-epimerase</fullName>
    </submittedName>
</protein>
<proteinExistence type="predicted"/>
<dbReference type="Pfam" id="PF00908">
    <property type="entry name" value="dTDP_sugar_isom"/>
    <property type="match status" value="1"/>
</dbReference>
<reference evidence="3" key="2">
    <citation type="submission" date="2011-10" db="EMBL/GenBank/DDBJ databases">
        <title>The Genome Sequence of Granulicatella elegans ATCC 700633.</title>
        <authorList>
            <consortium name="The Broad Institute Genome Sequencing Platform"/>
            <consortium name="The Broad Institute Genome Sequencing Center for Infectious Disease"/>
            <person name="Earl A."/>
            <person name="Ward D."/>
            <person name="Feldgarden M."/>
            <person name="Gevers D."/>
            <person name="Sibley C.D."/>
            <person name="Field T.R."/>
            <person name="Grinwis M."/>
            <person name="Eshaghurshan C.S."/>
            <person name="Surette M.G."/>
            <person name="Young S.K."/>
            <person name="Zeng Q."/>
            <person name="Gargeya S."/>
            <person name="Fitzgerald M."/>
            <person name="Haas B."/>
            <person name="Abouelleil A."/>
            <person name="Alvarado L."/>
            <person name="Arachchi H.M."/>
            <person name="Berlin A."/>
            <person name="Brown A."/>
            <person name="Chapman S.B."/>
            <person name="Chen Z."/>
            <person name="Dunbar C."/>
            <person name="Freedman E."/>
            <person name="Gearin G."/>
            <person name="Goldberg J."/>
            <person name="Griggs A."/>
            <person name="Gujja S."/>
            <person name="Heiman D."/>
            <person name="Howarth C."/>
            <person name="Larson L."/>
            <person name="Lui A."/>
            <person name="MacDonald P.J.P."/>
            <person name="Montmayeur A."/>
            <person name="Murphy C."/>
            <person name="Neiman D."/>
            <person name="Pearson M."/>
            <person name="Priest M."/>
            <person name="Roberts A."/>
            <person name="Saif S."/>
            <person name="Shea T."/>
            <person name="Shenoy N."/>
            <person name="Sisk P."/>
            <person name="Stolte C."/>
            <person name="Sykes S."/>
            <person name="Wortman J."/>
            <person name="Nusbaum C."/>
            <person name="Birren B."/>
        </authorList>
    </citation>
    <scope>NUCLEOTIDE SEQUENCE [LARGE SCALE GENOMIC DNA]</scope>
    <source>
        <strain evidence="3">ATCC 700633</strain>
    </source>
</reference>
<keyword evidence="4" id="KW-1185">Reference proteome</keyword>
<dbReference type="GO" id="GO:0005829">
    <property type="term" value="C:cytosol"/>
    <property type="evidence" value="ECO:0007669"/>
    <property type="project" value="TreeGrafter"/>
</dbReference>
<dbReference type="HOGENOM" id="CLU_609370_0_0_9"/>
<dbReference type="eggNOG" id="COG1898">
    <property type="taxonomic scope" value="Bacteria"/>
</dbReference>
<dbReference type="InterPro" id="IPR014710">
    <property type="entry name" value="RmlC-like_jellyroll"/>
</dbReference>
<accession>D0BNE7</accession>
<evidence type="ECO:0000256" key="2">
    <source>
        <dbReference type="PIRSR" id="PIRSR600888-3"/>
    </source>
</evidence>
<reference evidence="3" key="1">
    <citation type="submission" date="2009-09" db="EMBL/GenBank/DDBJ databases">
        <authorList>
            <consortium name="The Broad Institute Genome Sequencing Platform"/>
            <person name="Ward D."/>
            <person name="Feldgarden M."/>
            <person name="Earl A."/>
            <person name="Young S.K."/>
            <person name="Zeng Q."/>
            <person name="Koehrsen M."/>
            <person name="Alvarado L."/>
            <person name="Berlin A."/>
            <person name="Bochicchio J."/>
            <person name="Borenstein D."/>
            <person name="Chapman S.B."/>
            <person name="Chen Z."/>
            <person name="Engels R."/>
            <person name="Freedman E."/>
            <person name="Gellesch M."/>
            <person name="Goldberg J."/>
            <person name="Griggs A."/>
            <person name="Gujja S."/>
            <person name="Heilman E."/>
            <person name="Heiman D."/>
            <person name="Hepburn T."/>
            <person name="Howarth C."/>
            <person name="Jen D."/>
            <person name="Larson L."/>
            <person name="Lewis B."/>
            <person name="Mehta T."/>
            <person name="Park D."/>
            <person name="Pearson M."/>
            <person name="Roberts A."/>
            <person name="Saif S."/>
            <person name="Shea T."/>
            <person name="Shenoy N."/>
            <person name="Sisk P."/>
            <person name="Stolte C."/>
            <person name="Sykes S."/>
            <person name="Thomson T."/>
            <person name="Walk T."/>
            <person name="White J."/>
            <person name="Yandava C."/>
            <person name="Sibley C.D."/>
            <person name="Field T.R."/>
            <person name="Grinwis M."/>
            <person name="Eshaghurshan C.S."/>
            <person name="Surette M.G."/>
            <person name="Haas B."/>
            <person name="Nusbaum C."/>
            <person name="Birren B."/>
        </authorList>
    </citation>
    <scope>NUCLEOTIDE SEQUENCE [LARGE SCALE GENOMIC DNA]</scope>
    <source>
        <strain evidence="3">ATCC 700633</strain>
    </source>
</reference>
<evidence type="ECO:0000313" key="3">
    <source>
        <dbReference type="EMBL" id="EEW92412.1"/>
    </source>
</evidence>
<dbReference type="PANTHER" id="PTHR21047:SF2">
    <property type="entry name" value="THYMIDINE DIPHOSPHO-4-KETO-RHAMNOSE 3,5-EPIMERASE"/>
    <property type="match status" value="1"/>
</dbReference>
<dbReference type="RefSeq" id="WP_006703758.1">
    <property type="nucleotide sequence ID" value="NZ_KI391971.1"/>
</dbReference>
<organism evidence="3 4">
    <name type="scientific">Granulicatella elegans ATCC 700633</name>
    <dbReference type="NCBI Taxonomy" id="626369"/>
    <lineage>
        <taxon>Bacteria</taxon>
        <taxon>Bacillati</taxon>
        <taxon>Bacillota</taxon>
        <taxon>Bacilli</taxon>
        <taxon>Lactobacillales</taxon>
        <taxon>Carnobacteriaceae</taxon>
        <taxon>Granulicatella</taxon>
    </lineage>
</organism>
<dbReference type="Gene3D" id="2.60.120.10">
    <property type="entry name" value="Jelly Rolls"/>
    <property type="match status" value="1"/>
</dbReference>
<dbReference type="GO" id="GO:0008830">
    <property type="term" value="F:dTDP-4-dehydrorhamnose 3,5-epimerase activity"/>
    <property type="evidence" value="ECO:0007669"/>
    <property type="project" value="InterPro"/>
</dbReference>
<feature type="site" description="Participates in a stacking interaction with the thymidine ring of dTDP-4-oxo-6-deoxyglucose" evidence="2">
    <location>
        <position position="138"/>
    </location>
</feature>
<feature type="active site" description="Proton acceptor" evidence="1">
    <location>
        <position position="68"/>
    </location>
</feature>
<evidence type="ECO:0000256" key="1">
    <source>
        <dbReference type="PIRSR" id="PIRSR600888-1"/>
    </source>
</evidence>
<dbReference type="InterPro" id="IPR036291">
    <property type="entry name" value="NAD(P)-bd_dom_sf"/>
</dbReference>
<dbReference type="PANTHER" id="PTHR21047">
    <property type="entry name" value="DTDP-6-DEOXY-D-GLUCOSE-3,5 EPIMERASE"/>
    <property type="match status" value="1"/>
</dbReference>
<dbReference type="OrthoDB" id="9800680at2"/>
<dbReference type="GO" id="GO:0019305">
    <property type="term" value="P:dTDP-rhamnose biosynthetic process"/>
    <property type="evidence" value="ECO:0007669"/>
    <property type="project" value="TreeGrafter"/>
</dbReference>
<dbReference type="SUPFAM" id="SSF51735">
    <property type="entry name" value="NAD(P)-binding Rossmann-fold domains"/>
    <property type="match status" value="1"/>
</dbReference>
<name>D0BNE7_9LACT</name>
<feature type="active site" description="Proton donor" evidence="1">
    <location>
        <position position="132"/>
    </location>
</feature>
<dbReference type="AlphaFoldDB" id="D0BNE7"/>
<dbReference type="STRING" id="626369.HMPREF0446_01482"/>
<dbReference type="Proteomes" id="UP000002939">
    <property type="component" value="Unassembled WGS sequence"/>
</dbReference>